<evidence type="ECO:0000313" key="1">
    <source>
        <dbReference type="EMBL" id="BAD17095.1"/>
    </source>
</evidence>
<name>Q6Z7U9_ORYSJ</name>
<gene>
    <name evidence="1" type="primary">P0471A11.37</name>
</gene>
<accession>Q6Z7U9</accession>
<protein>
    <submittedName>
        <fullName evidence="1">Uncharacterized protein</fullName>
    </submittedName>
</protein>
<reference evidence="2" key="1">
    <citation type="journal article" date="2005" name="Nature">
        <title>The map-based sequence of the rice genome.</title>
        <authorList>
            <consortium name="International rice genome sequencing project (IRGSP)"/>
            <person name="Matsumoto T."/>
            <person name="Wu J."/>
            <person name="Kanamori H."/>
            <person name="Katayose Y."/>
            <person name="Fujisawa M."/>
            <person name="Namiki N."/>
            <person name="Mizuno H."/>
            <person name="Yamamoto K."/>
            <person name="Antonio B.A."/>
            <person name="Baba T."/>
            <person name="Sakata K."/>
            <person name="Nagamura Y."/>
            <person name="Aoki H."/>
            <person name="Arikawa K."/>
            <person name="Arita K."/>
            <person name="Bito T."/>
            <person name="Chiden Y."/>
            <person name="Fujitsuka N."/>
            <person name="Fukunaka R."/>
            <person name="Hamada M."/>
            <person name="Harada C."/>
            <person name="Hayashi A."/>
            <person name="Hijishita S."/>
            <person name="Honda M."/>
            <person name="Hosokawa S."/>
            <person name="Ichikawa Y."/>
            <person name="Idonuma A."/>
            <person name="Iijima M."/>
            <person name="Ikeda M."/>
            <person name="Ikeno M."/>
            <person name="Ito K."/>
            <person name="Ito S."/>
            <person name="Ito T."/>
            <person name="Ito Y."/>
            <person name="Ito Y."/>
            <person name="Iwabuchi A."/>
            <person name="Kamiya K."/>
            <person name="Karasawa W."/>
            <person name="Kurita K."/>
            <person name="Katagiri S."/>
            <person name="Kikuta A."/>
            <person name="Kobayashi H."/>
            <person name="Kobayashi N."/>
            <person name="Machita K."/>
            <person name="Maehara T."/>
            <person name="Masukawa M."/>
            <person name="Mizubayashi T."/>
            <person name="Mukai Y."/>
            <person name="Nagasaki H."/>
            <person name="Nagata Y."/>
            <person name="Naito S."/>
            <person name="Nakashima M."/>
            <person name="Nakama Y."/>
            <person name="Nakamichi Y."/>
            <person name="Nakamura M."/>
            <person name="Meguro A."/>
            <person name="Negishi M."/>
            <person name="Ohta I."/>
            <person name="Ohta T."/>
            <person name="Okamoto M."/>
            <person name="Ono N."/>
            <person name="Saji S."/>
            <person name="Sakaguchi M."/>
            <person name="Sakai K."/>
            <person name="Shibata M."/>
            <person name="Shimokawa T."/>
            <person name="Song J."/>
            <person name="Takazaki Y."/>
            <person name="Terasawa K."/>
            <person name="Tsugane M."/>
            <person name="Tsuji K."/>
            <person name="Ueda S."/>
            <person name="Waki K."/>
            <person name="Yamagata H."/>
            <person name="Yamamoto M."/>
            <person name="Yamamoto S."/>
            <person name="Yamane H."/>
            <person name="Yoshiki S."/>
            <person name="Yoshihara R."/>
            <person name="Yukawa K."/>
            <person name="Zhong H."/>
            <person name="Yano M."/>
            <person name="Yuan Q."/>
            <person name="Ouyang S."/>
            <person name="Liu J."/>
            <person name="Jones K.M."/>
            <person name="Gansberger K."/>
            <person name="Moffat K."/>
            <person name="Hill J."/>
            <person name="Bera J."/>
            <person name="Fadrosh D."/>
            <person name="Jin S."/>
            <person name="Johri S."/>
            <person name="Kim M."/>
            <person name="Overton L."/>
            <person name="Reardon M."/>
            <person name="Tsitrin T."/>
            <person name="Vuong H."/>
            <person name="Weaver B."/>
            <person name="Ciecko A."/>
            <person name="Tallon L."/>
            <person name="Jackson J."/>
            <person name="Pai G."/>
            <person name="Aken S.V."/>
            <person name="Utterback T."/>
            <person name="Reidmuller S."/>
            <person name="Feldblyum T."/>
            <person name="Hsiao J."/>
            <person name="Zismann V."/>
            <person name="Iobst S."/>
            <person name="de Vazeille A.R."/>
            <person name="Buell C.R."/>
            <person name="Ying K."/>
            <person name="Li Y."/>
            <person name="Lu T."/>
            <person name="Huang Y."/>
            <person name="Zhao Q."/>
            <person name="Feng Q."/>
            <person name="Zhang L."/>
            <person name="Zhu J."/>
            <person name="Weng Q."/>
            <person name="Mu J."/>
            <person name="Lu Y."/>
            <person name="Fan D."/>
            <person name="Liu Y."/>
            <person name="Guan J."/>
            <person name="Zhang Y."/>
            <person name="Yu S."/>
            <person name="Liu X."/>
            <person name="Zhang Y."/>
            <person name="Hong G."/>
            <person name="Han B."/>
            <person name="Choisne N."/>
            <person name="Demange N."/>
            <person name="Orjeda G."/>
            <person name="Samain S."/>
            <person name="Cattolico L."/>
            <person name="Pelletier E."/>
            <person name="Couloux A."/>
            <person name="Segurens B."/>
            <person name="Wincker P."/>
            <person name="D'Hont A."/>
            <person name="Scarpelli C."/>
            <person name="Weissenbach J."/>
            <person name="Salanoubat M."/>
            <person name="Quetier F."/>
            <person name="Yu Y."/>
            <person name="Kim H.R."/>
            <person name="Rambo T."/>
            <person name="Currie J."/>
            <person name="Collura K."/>
            <person name="Luo M."/>
            <person name="Yang T."/>
            <person name="Ammiraju J.S.S."/>
            <person name="Engler F."/>
            <person name="Soderlund C."/>
            <person name="Wing R.A."/>
            <person name="Palmer L.E."/>
            <person name="de la Bastide M."/>
            <person name="Spiegel L."/>
            <person name="Nascimento L."/>
            <person name="Zutavern T."/>
            <person name="O'Shaughnessy A."/>
            <person name="Dike S."/>
            <person name="Dedhia N."/>
            <person name="Preston R."/>
            <person name="Balija V."/>
            <person name="McCombie W.R."/>
            <person name="Chow T."/>
            <person name="Chen H."/>
            <person name="Chung M."/>
            <person name="Chen C."/>
            <person name="Shaw J."/>
            <person name="Wu H."/>
            <person name="Hsiao K."/>
            <person name="Chao Y."/>
            <person name="Chu M."/>
            <person name="Cheng C."/>
            <person name="Hour A."/>
            <person name="Lee P."/>
            <person name="Lin S."/>
            <person name="Lin Y."/>
            <person name="Liou J."/>
            <person name="Liu S."/>
            <person name="Hsing Y."/>
            <person name="Raghuvanshi S."/>
            <person name="Mohanty A."/>
            <person name="Bharti A.K."/>
            <person name="Gaur A."/>
            <person name="Gupta V."/>
            <person name="Kumar D."/>
            <person name="Ravi V."/>
            <person name="Vij S."/>
            <person name="Kapur A."/>
            <person name="Khurana P."/>
            <person name="Khurana P."/>
            <person name="Khurana J.P."/>
            <person name="Tyagi A.K."/>
            <person name="Gaikwad K."/>
            <person name="Singh A."/>
            <person name="Dalal V."/>
            <person name="Srivastava S."/>
            <person name="Dixit A."/>
            <person name="Pal A.K."/>
            <person name="Ghazi I.A."/>
            <person name="Yadav M."/>
            <person name="Pandit A."/>
            <person name="Bhargava A."/>
            <person name="Sureshbabu K."/>
            <person name="Batra K."/>
            <person name="Sharma T.R."/>
            <person name="Mohapatra T."/>
            <person name="Singh N.K."/>
            <person name="Messing J."/>
            <person name="Nelson A.B."/>
            <person name="Fuks G."/>
            <person name="Kavchok S."/>
            <person name="Keizer G."/>
            <person name="Linton E."/>
            <person name="Llaca V."/>
            <person name="Song R."/>
            <person name="Tanyolac B."/>
            <person name="Young S."/>
            <person name="Ho-Il K."/>
            <person name="Hahn J.H."/>
            <person name="Sangsakoo G."/>
            <person name="Vanavichit A."/>
            <person name="de Mattos Luiz.A.T."/>
            <person name="Zimmer P.D."/>
            <person name="Malone G."/>
            <person name="Dellagostin O."/>
            <person name="de Oliveira A.C."/>
            <person name="Bevan M."/>
            <person name="Bancroft I."/>
            <person name="Minx P."/>
            <person name="Cordum H."/>
            <person name="Wilson R."/>
            <person name="Cheng Z."/>
            <person name="Jin W."/>
            <person name="Jiang J."/>
            <person name="Leong S.A."/>
            <person name="Iwama H."/>
            <person name="Gojobori T."/>
            <person name="Itoh T."/>
            <person name="Niimura Y."/>
            <person name="Fujii Y."/>
            <person name="Habara T."/>
            <person name="Sakai H."/>
            <person name="Sato Y."/>
            <person name="Wilson G."/>
            <person name="Kumar K."/>
            <person name="McCouch S."/>
            <person name="Juretic N."/>
            <person name="Hoen D."/>
            <person name="Wright S."/>
            <person name="Bruskiewich R."/>
            <person name="Bureau T."/>
            <person name="Miyao A."/>
            <person name="Hirochika H."/>
            <person name="Nishikawa T."/>
            <person name="Kadowaki K."/>
            <person name="Sugiura M."/>
            <person name="Burr B."/>
            <person name="Sasaki T."/>
        </authorList>
    </citation>
    <scope>NUCLEOTIDE SEQUENCE [LARGE SCALE GENOMIC DNA]</scope>
    <source>
        <strain evidence="2">cv. Nipponbare</strain>
    </source>
</reference>
<reference evidence="2" key="2">
    <citation type="journal article" date="2008" name="Nucleic Acids Res.">
        <title>The rice annotation project database (RAP-DB): 2008 update.</title>
        <authorList>
            <consortium name="The rice annotation project (RAP)"/>
        </authorList>
    </citation>
    <scope>GENOME REANNOTATION</scope>
    <source>
        <strain evidence="2">cv. Nipponbare</strain>
    </source>
</reference>
<dbReference type="EMBL" id="AP004814">
    <property type="protein sequence ID" value="BAD17095.1"/>
    <property type="molecule type" value="Genomic_DNA"/>
</dbReference>
<sequence length="165" mass="18498">MSARTDVRYGNPARTTLALCGRDRQQQVAVFLMILSELCSLTRHAASVQAWRPPHVRKQYTLGRACRRMRPTEPPAHDLGDVAWPPHVKGSELRTVCHEVDPSGGLLPLAQPTLLSARLRECKTRCTQRRIGRTSSMAGVDAANRMPNHWRKQTSACIDRSDDMC</sequence>
<dbReference type="Proteomes" id="UP000000763">
    <property type="component" value="Chromosome 2"/>
</dbReference>
<dbReference type="AlphaFoldDB" id="Q6Z7U9"/>
<evidence type="ECO:0000313" key="2">
    <source>
        <dbReference type="Proteomes" id="UP000000763"/>
    </source>
</evidence>
<proteinExistence type="predicted"/>
<organism evidence="1 2">
    <name type="scientific">Oryza sativa subsp. japonica</name>
    <name type="common">Rice</name>
    <dbReference type="NCBI Taxonomy" id="39947"/>
    <lineage>
        <taxon>Eukaryota</taxon>
        <taxon>Viridiplantae</taxon>
        <taxon>Streptophyta</taxon>
        <taxon>Embryophyta</taxon>
        <taxon>Tracheophyta</taxon>
        <taxon>Spermatophyta</taxon>
        <taxon>Magnoliopsida</taxon>
        <taxon>Liliopsida</taxon>
        <taxon>Poales</taxon>
        <taxon>Poaceae</taxon>
        <taxon>BOP clade</taxon>
        <taxon>Oryzoideae</taxon>
        <taxon>Oryzeae</taxon>
        <taxon>Oryzinae</taxon>
        <taxon>Oryza</taxon>
        <taxon>Oryza sativa</taxon>
    </lineage>
</organism>